<evidence type="ECO:0000313" key="2">
    <source>
        <dbReference type="EMBL" id="KAJ7626499.1"/>
    </source>
</evidence>
<gene>
    <name evidence="2" type="ORF">B0H17DRAFT_1151009</name>
</gene>
<protein>
    <submittedName>
        <fullName evidence="2">Uncharacterized protein</fullName>
    </submittedName>
</protein>
<reference evidence="2" key="1">
    <citation type="submission" date="2023-03" db="EMBL/GenBank/DDBJ databases">
        <title>Massive genome expansion in bonnet fungi (Mycena s.s.) driven by repeated elements and novel gene families across ecological guilds.</title>
        <authorList>
            <consortium name="Lawrence Berkeley National Laboratory"/>
            <person name="Harder C.B."/>
            <person name="Miyauchi S."/>
            <person name="Viragh M."/>
            <person name="Kuo A."/>
            <person name="Thoen E."/>
            <person name="Andreopoulos B."/>
            <person name="Lu D."/>
            <person name="Skrede I."/>
            <person name="Drula E."/>
            <person name="Henrissat B."/>
            <person name="Morin E."/>
            <person name="Kohler A."/>
            <person name="Barry K."/>
            <person name="LaButti K."/>
            <person name="Morin E."/>
            <person name="Salamov A."/>
            <person name="Lipzen A."/>
            <person name="Mereny Z."/>
            <person name="Hegedus B."/>
            <person name="Baldrian P."/>
            <person name="Stursova M."/>
            <person name="Weitz H."/>
            <person name="Taylor A."/>
            <person name="Grigoriev I.V."/>
            <person name="Nagy L.G."/>
            <person name="Martin F."/>
            <person name="Kauserud H."/>
        </authorList>
    </citation>
    <scope>NUCLEOTIDE SEQUENCE</scope>
    <source>
        <strain evidence="2">CBHHK067</strain>
    </source>
</reference>
<name>A0AAD7FIX9_MYCRO</name>
<evidence type="ECO:0000313" key="3">
    <source>
        <dbReference type="Proteomes" id="UP001221757"/>
    </source>
</evidence>
<sequence>MAQHMQADTCLVVYKTVKGARLKDLPEQLVGAARDGVVLALPPDAAHVRVRGDERKELHVIDDASEGPANASERESRCESANVKKMRSWWWEGKKIGSKSTIENRNVMQHDAHGPSDDGGLISPQSLASLLQSCPG</sequence>
<proteinExistence type="predicted"/>
<dbReference type="EMBL" id="JARKIE010000582">
    <property type="protein sequence ID" value="KAJ7626499.1"/>
    <property type="molecule type" value="Genomic_DNA"/>
</dbReference>
<dbReference type="AlphaFoldDB" id="A0AAD7FIX9"/>
<comment type="caution">
    <text evidence="2">The sequence shown here is derived from an EMBL/GenBank/DDBJ whole genome shotgun (WGS) entry which is preliminary data.</text>
</comment>
<accession>A0AAD7FIX9</accession>
<dbReference type="Proteomes" id="UP001221757">
    <property type="component" value="Unassembled WGS sequence"/>
</dbReference>
<keyword evidence="3" id="KW-1185">Reference proteome</keyword>
<evidence type="ECO:0000256" key="1">
    <source>
        <dbReference type="SAM" id="MobiDB-lite"/>
    </source>
</evidence>
<organism evidence="2 3">
    <name type="scientific">Mycena rosella</name>
    <name type="common">Pink bonnet</name>
    <name type="synonym">Agaricus rosellus</name>
    <dbReference type="NCBI Taxonomy" id="1033263"/>
    <lineage>
        <taxon>Eukaryota</taxon>
        <taxon>Fungi</taxon>
        <taxon>Dikarya</taxon>
        <taxon>Basidiomycota</taxon>
        <taxon>Agaricomycotina</taxon>
        <taxon>Agaricomycetes</taxon>
        <taxon>Agaricomycetidae</taxon>
        <taxon>Agaricales</taxon>
        <taxon>Marasmiineae</taxon>
        <taxon>Mycenaceae</taxon>
        <taxon>Mycena</taxon>
    </lineage>
</organism>
<feature type="region of interest" description="Disordered" evidence="1">
    <location>
        <begin position="101"/>
        <end position="124"/>
    </location>
</feature>